<protein>
    <submittedName>
        <fullName evidence="1">Uncharacterized protein</fullName>
    </submittedName>
</protein>
<sequence>MSSDETDAELWAKVVAAERNYTDAKAAFYQNVSSRRALLSSALRGRSAAERAAALDFLDGIPKDVPLLVDELIDLATHTGWALYAKRAIGLNRARREVRRSIEDRLRSADSIDFRRLAELLWHMEDWATLRYLTTQAAASSDPETREVGEDFDRRLSGEWFRQ</sequence>
<keyword evidence="2" id="KW-1185">Reference proteome</keyword>
<reference evidence="1" key="1">
    <citation type="journal article" date="2014" name="Int. J. Syst. Evol. Microbiol.">
        <title>Complete genome sequence of Corynebacterium casei LMG S-19264T (=DSM 44701T), isolated from a smear-ripened cheese.</title>
        <authorList>
            <consortium name="US DOE Joint Genome Institute (JGI-PGF)"/>
            <person name="Walter F."/>
            <person name="Albersmeier A."/>
            <person name="Kalinowski J."/>
            <person name="Ruckert C."/>
        </authorList>
    </citation>
    <scope>NUCLEOTIDE SEQUENCE</scope>
    <source>
        <strain evidence="1">CGMCC 4.7278</strain>
    </source>
</reference>
<name>A0A917V8W5_9NOCA</name>
<dbReference type="Proteomes" id="UP000612956">
    <property type="component" value="Unassembled WGS sequence"/>
</dbReference>
<dbReference type="EMBL" id="BMMW01000002">
    <property type="protein sequence ID" value="GGK50064.1"/>
    <property type="molecule type" value="Genomic_DNA"/>
</dbReference>
<proteinExistence type="predicted"/>
<reference evidence="1" key="2">
    <citation type="submission" date="2020-09" db="EMBL/GenBank/DDBJ databases">
        <authorList>
            <person name="Sun Q."/>
            <person name="Zhou Y."/>
        </authorList>
    </citation>
    <scope>NUCLEOTIDE SEQUENCE</scope>
    <source>
        <strain evidence="1">CGMCC 4.7278</strain>
    </source>
</reference>
<accession>A0A917V8W5</accession>
<organism evidence="1 2">
    <name type="scientific">Nocardia camponoti</name>
    <dbReference type="NCBI Taxonomy" id="1616106"/>
    <lineage>
        <taxon>Bacteria</taxon>
        <taxon>Bacillati</taxon>
        <taxon>Actinomycetota</taxon>
        <taxon>Actinomycetes</taxon>
        <taxon>Mycobacteriales</taxon>
        <taxon>Nocardiaceae</taxon>
        <taxon>Nocardia</taxon>
    </lineage>
</organism>
<dbReference type="AlphaFoldDB" id="A0A917V8W5"/>
<dbReference type="RefSeq" id="WP_188828805.1">
    <property type="nucleotide sequence ID" value="NZ_BMMW01000002.1"/>
</dbReference>
<evidence type="ECO:0000313" key="2">
    <source>
        <dbReference type="Proteomes" id="UP000612956"/>
    </source>
</evidence>
<comment type="caution">
    <text evidence="1">The sequence shown here is derived from an EMBL/GenBank/DDBJ whole genome shotgun (WGS) entry which is preliminary data.</text>
</comment>
<gene>
    <name evidence="1" type="ORF">GCM10011591_21960</name>
</gene>
<evidence type="ECO:0000313" key="1">
    <source>
        <dbReference type="EMBL" id="GGK50064.1"/>
    </source>
</evidence>